<sequence>MSTVRDAAFDVLRRYGHEAPALAAREEPLLLDVTVTVNPDFQP</sequence>
<gene>
    <name evidence="1" type="ORF">ACFLIM_28855</name>
</gene>
<proteinExistence type="predicted"/>
<protein>
    <submittedName>
        <fullName evidence="1">Uncharacterized protein</fullName>
    </submittedName>
</protein>
<dbReference type="EMBL" id="JBICRM010000019">
    <property type="protein sequence ID" value="MFG1707213.1"/>
    <property type="molecule type" value="Genomic_DNA"/>
</dbReference>
<evidence type="ECO:0000313" key="2">
    <source>
        <dbReference type="Proteomes" id="UP001603978"/>
    </source>
</evidence>
<reference evidence="1 2" key="1">
    <citation type="submission" date="2024-10" db="EMBL/GenBank/DDBJ databases">
        <authorList>
            <person name="Topkara A.R."/>
            <person name="Saygin H."/>
        </authorList>
    </citation>
    <scope>NUCLEOTIDE SEQUENCE [LARGE SCALE GENOMIC DNA]</scope>
    <source>
        <strain evidence="1 2">M3C6</strain>
    </source>
</reference>
<comment type="caution">
    <text evidence="1">The sequence shown here is derived from an EMBL/GenBank/DDBJ whole genome shotgun (WGS) entry which is preliminary data.</text>
</comment>
<organism evidence="1 2">
    <name type="scientific">Nonomuraea marmarensis</name>
    <dbReference type="NCBI Taxonomy" id="3351344"/>
    <lineage>
        <taxon>Bacteria</taxon>
        <taxon>Bacillati</taxon>
        <taxon>Actinomycetota</taxon>
        <taxon>Actinomycetes</taxon>
        <taxon>Streptosporangiales</taxon>
        <taxon>Streptosporangiaceae</taxon>
        <taxon>Nonomuraea</taxon>
    </lineage>
</organism>
<evidence type="ECO:0000313" key="1">
    <source>
        <dbReference type="EMBL" id="MFG1707213.1"/>
    </source>
</evidence>
<keyword evidence="2" id="KW-1185">Reference proteome</keyword>
<accession>A0ABW7AM49</accession>
<dbReference type="RefSeq" id="WP_393170702.1">
    <property type="nucleotide sequence ID" value="NZ_JBICRM010000019.1"/>
</dbReference>
<name>A0ABW7AM49_9ACTN</name>
<dbReference type="Proteomes" id="UP001603978">
    <property type="component" value="Unassembled WGS sequence"/>
</dbReference>